<keyword evidence="2" id="KW-1185">Reference proteome</keyword>
<name>A0A0C2JE07_THEKT</name>
<organism evidence="1 2">
    <name type="scientific">Thelohanellus kitauei</name>
    <name type="common">Myxosporean</name>
    <dbReference type="NCBI Taxonomy" id="669202"/>
    <lineage>
        <taxon>Eukaryota</taxon>
        <taxon>Metazoa</taxon>
        <taxon>Cnidaria</taxon>
        <taxon>Myxozoa</taxon>
        <taxon>Myxosporea</taxon>
        <taxon>Bivalvulida</taxon>
        <taxon>Platysporina</taxon>
        <taxon>Myxobolidae</taxon>
        <taxon>Thelohanellus</taxon>
    </lineage>
</organism>
<dbReference type="EMBL" id="JWZT01003175">
    <property type="protein sequence ID" value="KII67478.1"/>
    <property type="molecule type" value="Genomic_DNA"/>
</dbReference>
<evidence type="ECO:0000313" key="2">
    <source>
        <dbReference type="Proteomes" id="UP000031668"/>
    </source>
</evidence>
<accession>A0A0C2JE07</accession>
<protein>
    <submittedName>
        <fullName evidence="1">Uncharacterized protein</fullName>
    </submittedName>
</protein>
<evidence type="ECO:0000313" key="1">
    <source>
        <dbReference type="EMBL" id="KII67478.1"/>
    </source>
</evidence>
<comment type="caution">
    <text evidence="1">The sequence shown here is derived from an EMBL/GenBank/DDBJ whole genome shotgun (WGS) entry which is preliminary data.</text>
</comment>
<reference evidence="1 2" key="1">
    <citation type="journal article" date="2014" name="Genome Biol. Evol.">
        <title>The genome of the myxosporean Thelohanellus kitauei shows adaptations to nutrient acquisition within its fish host.</title>
        <authorList>
            <person name="Yang Y."/>
            <person name="Xiong J."/>
            <person name="Zhou Z."/>
            <person name="Huo F."/>
            <person name="Miao W."/>
            <person name="Ran C."/>
            <person name="Liu Y."/>
            <person name="Zhang J."/>
            <person name="Feng J."/>
            <person name="Wang M."/>
            <person name="Wang M."/>
            <person name="Wang L."/>
            <person name="Yao B."/>
        </authorList>
    </citation>
    <scope>NUCLEOTIDE SEQUENCE [LARGE SCALE GENOMIC DNA]</scope>
    <source>
        <strain evidence="1">Wuqing</strain>
    </source>
</reference>
<dbReference type="Proteomes" id="UP000031668">
    <property type="component" value="Unassembled WGS sequence"/>
</dbReference>
<sequence>MIFVSGNNKEDYSYKLNCGKNQIYEDIIHSIQFNSTITSRITYLVYCDRVKYIGEHLINKLITCEGNPPESSSNKFLVSLKITVIIYDMNYAIQQKYIKDISINAIV</sequence>
<proteinExistence type="predicted"/>
<gene>
    <name evidence="1" type="ORF">RF11_04716</name>
</gene>
<dbReference type="AlphaFoldDB" id="A0A0C2JE07"/>